<feature type="coiled-coil region" evidence="1">
    <location>
        <begin position="34"/>
        <end position="68"/>
    </location>
</feature>
<keyword evidence="1" id="KW-0175">Coiled coil</keyword>
<comment type="caution">
    <text evidence="2">The sequence shown here is derived from an EMBL/GenBank/DDBJ whole genome shotgun (WGS) entry which is preliminary data.</text>
</comment>
<evidence type="ECO:0000313" key="3">
    <source>
        <dbReference type="Proteomes" id="UP001221217"/>
    </source>
</evidence>
<name>A0AAJ1IIF8_9SPIO</name>
<evidence type="ECO:0008006" key="4">
    <source>
        <dbReference type="Google" id="ProtNLM"/>
    </source>
</evidence>
<proteinExistence type="predicted"/>
<protein>
    <recommendedName>
        <fullName evidence="4">DUF2802 domain-containing protein</fullName>
    </recommendedName>
</protein>
<reference evidence="2 3" key="1">
    <citation type="submission" date="2022-12" db="EMBL/GenBank/DDBJ databases">
        <title>Metagenome assembled genome from gulf of manar.</title>
        <authorList>
            <person name="Kohli P."/>
            <person name="Pk S."/>
            <person name="Venkata Ramana C."/>
            <person name="Sasikala C."/>
        </authorList>
    </citation>
    <scope>NUCLEOTIDE SEQUENCE [LARGE SCALE GENOMIC DNA]</scope>
    <source>
        <strain evidence="2">JB008</strain>
    </source>
</reference>
<dbReference type="Pfam" id="PF19610">
    <property type="entry name" value="DUF6115"/>
    <property type="match status" value="1"/>
</dbReference>
<organism evidence="2 3">
    <name type="scientific">Candidatus Thalassospirochaeta sargassi</name>
    <dbReference type="NCBI Taxonomy" id="3119039"/>
    <lineage>
        <taxon>Bacteria</taxon>
        <taxon>Pseudomonadati</taxon>
        <taxon>Spirochaetota</taxon>
        <taxon>Spirochaetia</taxon>
        <taxon>Spirochaetales</taxon>
        <taxon>Spirochaetaceae</taxon>
        <taxon>Candidatus Thalassospirochaeta</taxon>
    </lineage>
</organism>
<evidence type="ECO:0000256" key="1">
    <source>
        <dbReference type="SAM" id="Coils"/>
    </source>
</evidence>
<dbReference type="AlphaFoldDB" id="A0AAJ1IIF8"/>
<accession>A0AAJ1IIF8</accession>
<evidence type="ECO:0000313" key="2">
    <source>
        <dbReference type="EMBL" id="MDC7228597.1"/>
    </source>
</evidence>
<dbReference type="Proteomes" id="UP001221217">
    <property type="component" value="Unassembled WGS sequence"/>
</dbReference>
<dbReference type="InterPro" id="IPR046118">
    <property type="entry name" value="DUF6115"/>
</dbReference>
<sequence length="192" mass="21620">MYILLRKRLDRLTEPGRITESLAGDLDIILSEINQATERNILVIEDKIKELEDIISIAEKRITLLKKIDVAETEKKQAKQLKTPVAPIENMSTGEQLNLDIPEKSEEDSPAELTYNHLNKLNTMSGMVTPLKVPEKNDTDSKDMKEQIISLYRNGIDPTIIAANVGINRGEVELIISLYTQVSGGQDSYDRE</sequence>
<gene>
    <name evidence="2" type="ORF">PQJ61_17680</name>
</gene>
<dbReference type="EMBL" id="JAQQAL010000051">
    <property type="protein sequence ID" value="MDC7228597.1"/>
    <property type="molecule type" value="Genomic_DNA"/>
</dbReference>